<feature type="transmembrane region" description="Helical" evidence="5">
    <location>
        <begin position="162"/>
        <end position="185"/>
    </location>
</feature>
<evidence type="ECO:0000256" key="3">
    <source>
        <dbReference type="ARBA" id="ARBA00022729"/>
    </source>
</evidence>
<dbReference type="RefSeq" id="WP_377936219.1">
    <property type="nucleotide sequence ID" value="NZ_JBHUEA010000028.1"/>
</dbReference>
<accession>A0ABW4LHS2</accession>
<feature type="signal peptide" evidence="6">
    <location>
        <begin position="1"/>
        <end position="31"/>
    </location>
</feature>
<sequence length="197" mass="19397">MHSIHPSPPRLALVGTAALLLALMPALPASAHDQLVTATPAEGGTVSSASSVDLTFDAAVLELGGGRNAITVTGTGGRHFETACARIEGDAMSVPVALGGAGDYTVTWRAVSSDGHPVGDSYSFDYRPAAGAAAAEGSTTSPCADADAVAQPTASTGVPGGAIVAGAVGGGVVLAAVVAVLLVVLRSRRREEQGAER</sequence>
<dbReference type="Proteomes" id="UP001597347">
    <property type="component" value="Unassembled WGS sequence"/>
</dbReference>
<feature type="domain" description="CopC" evidence="7">
    <location>
        <begin position="32"/>
        <end position="125"/>
    </location>
</feature>
<evidence type="ECO:0000313" key="9">
    <source>
        <dbReference type="Proteomes" id="UP001597347"/>
    </source>
</evidence>
<dbReference type="InterPro" id="IPR014756">
    <property type="entry name" value="Ig_E-set"/>
</dbReference>
<dbReference type="InterPro" id="IPR032694">
    <property type="entry name" value="CopC/D"/>
</dbReference>
<keyword evidence="5" id="KW-1133">Transmembrane helix</keyword>
<feature type="chain" id="PRO_5046243818" evidence="6">
    <location>
        <begin position="32"/>
        <end position="197"/>
    </location>
</feature>
<dbReference type="PANTHER" id="PTHR34820:SF4">
    <property type="entry name" value="INNER MEMBRANE PROTEIN YEBZ"/>
    <property type="match status" value="1"/>
</dbReference>
<evidence type="ECO:0000259" key="7">
    <source>
        <dbReference type="Pfam" id="PF04234"/>
    </source>
</evidence>
<dbReference type="Pfam" id="PF04234">
    <property type="entry name" value="CopC"/>
    <property type="match status" value="1"/>
</dbReference>
<evidence type="ECO:0000256" key="4">
    <source>
        <dbReference type="ARBA" id="ARBA00023008"/>
    </source>
</evidence>
<keyword evidence="5" id="KW-0472">Membrane</keyword>
<evidence type="ECO:0000256" key="1">
    <source>
        <dbReference type="ARBA" id="ARBA00004196"/>
    </source>
</evidence>
<dbReference type="PANTHER" id="PTHR34820">
    <property type="entry name" value="INNER MEMBRANE PROTEIN YEBZ"/>
    <property type="match status" value="1"/>
</dbReference>
<gene>
    <name evidence="8" type="ORF">ACFSBI_14675</name>
</gene>
<keyword evidence="4" id="KW-0186">Copper</keyword>
<keyword evidence="3 6" id="KW-0732">Signal</keyword>
<evidence type="ECO:0000256" key="6">
    <source>
        <dbReference type="SAM" id="SignalP"/>
    </source>
</evidence>
<dbReference type="SUPFAM" id="SSF81296">
    <property type="entry name" value="E set domains"/>
    <property type="match status" value="1"/>
</dbReference>
<evidence type="ECO:0000256" key="5">
    <source>
        <dbReference type="SAM" id="Phobius"/>
    </source>
</evidence>
<comment type="caution">
    <text evidence="8">The sequence shown here is derived from an EMBL/GenBank/DDBJ whole genome shotgun (WGS) entry which is preliminary data.</text>
</comment>
<dbReference type="Gene3D" id="2.60.40.1220">
    <property type="match status" value="1"/>
</dbReference>
<organism evidence="8 9">
    <name type="scientific">Amnibacterium endophyticum</name>
    <dbReference type="NCBI Taxonomy" id="2109337"/>
    <lineage>
        <taxon>Bacteria</taxon>
        <taxon>Bacillati</taxon>
        <taxon>Actinomycetota</taxon>
        <taxon>Actinomycetes</taxon>
        <taxon>Micrococcales</taxon>
        <taxon>Microbacteriaceae</taxon>
        <taxon>Amnibacterium</taxon>
    </lineage>
</organism>
<protein>
    <submittedName>
        <fullName evidence="8">Copper resistance protein CopC</fullName>
    </submittedName>
</protein>
<name>A0ABW4LHS2_9MICO</name>
<evidence type="ECO:0000256" key="2">
    <source>
        <dbReference type="ARBA" id="ARBA00022723"/>
    </source>
</evidence>
<keyword evidence="5" id="KW-0812">Transmembrane</keyword>
<comment type="subcellular location">
    <subcellularLocation>
        <location evidence="1">Cell envelope</location>
    </subcellularLocation>
</comment>
<keyword evidence="9" id="KW-1185">Reference proteome</keyword>
<evidence type="ECO:0000313" key="8">
    <source>
        <dbReference type="EMBL" id="MFD1722798.1"/>
    </source>
</evidence>
<reference evidence="9" key="1">
    <citation type="journal article" date="2019" name="Int. J. Syst. Evol. Microbiol.">
        <title>The Global Catalogue of Microorganisms (GCM) 10K type strain sequencing project: providing services to taxonomists for standard genome sequencing and annotation.</title>
        <authorList>
            <consortium name="The Broad Institute Genomics Platform"/>
            <consortium name="The Broad Institute Genome Sequencing Center for Infectious Disease"/>
            <person name="Wu L."/>
            <person name="Ma J."/>
        </authorList>
    </citation>
    <scope>NUCLEOTIDE SEQUENCE [LARGE SCALE GENOMIC DNA]</scope>
    <source>
        <strain evidence="9">CGMCC 1.12471</strain>
    </source>
</reference>
<keyword evidence="2" id="KW-0479">Metal-binding</keyword>
<dbReference type="InterPro" id="IPR014755">
    <property type="entry name" value="Cu-Rt/internalin_Ig-like"/>
</dbReference>
<dbReference type="InterPro" id="IPR007348">
    <property type="entry name" value="CopC_dom"/>
</dbReference>
<dbReference type="EMBL" id="JBHUEA010000028">
    <property type="protein sequence ID" value="MFD1722798.1"/>
    <property type="molecule type" value="Genomic_DNA"/>
</dbReference>
<proteinExistence type="predicted"/>